<protein>
    <recommendedName>
        <fullName evidence="4">H15 domain-containing protein</fullName>
    </recommendedName>
</protein>
<dbReference type="Proteomes" id="UP000762676">
    <property type="component" value="Unassembled WGS sequence"/>
</dbReference>
<feature type="compositionally biased region" description="Basic residues" evidence="1">
    <location>
        <begin position="158"/>
        <end position="217"/>
    </location>
</feature>
<name>A0AAV4IWK1_9GAST</name>
<feature type="region of interest" description="Disordered" evidence="1">
    <location>
        <begin position="158"/>
        <end position="227"/>
    </location>
</feature>
<dbReference type="AlphaFoldDB" id="A0AAV4IWK1"/>
<accession>A0AAV4IWK1</accession>
<dbReference type="EMBL" id="BMAT01009788">
    <property type="protein sequence ID" value="GFS13808.1"/>
    <property type="molecule type" value="Genomic_DNA"/>
</dbReference>
<reference evidence="2 3" key="1">
    <citation type="journal article" date="2021" name="Elife">
        <title>Chloroplast acquisition without the gene transfer in kleptoplastic sea slugs, Plakobranchus ocellatus.</title>
        <authorList>
            <person name="Maeda T."/>
            <person name="Takahashi S."/>
            <person name="Yoshida T."/>
            <person name="Shimamura S."/>
            <person name="Takaki Y."/>
            <person name="Nagai Y."/>
            <person name="Toyoda A."/>
            <person name="Suzuki Y."/>
            <person name="Arimoto A."/>
            <person name="Ishii H."/>
            <person name="Satoh N."/>
            <person name="Nishiyama T."/>
            <person name="Hasebe M."/>
            <person name="Maruyama T."/>
            <person name="Minagawa J."/>
            <person name="Obokata J."/>
            <person name="Shigenobu S."/>
        </authorList>
    </citation>
    <scope>NUCLEOTIDE SEQUENCE [LARGE SCALE GENOMIC DNA]</scope>
</reference>
<organism evidence="2 3">
    <name type="scientific">Elysia marginata</name>
    <dbReference type="NCBI Taxonomy" id="1093978"/>
    <lineage>
        <taxon>Eukaryota</taxon>
        <taxon>Metazoa</taxon>
        <taxon>Spiralia</taxon>
        <taxon>Lophotrochozoa</taxon>
        <taxon>Mollusca</taxon>
        <taxon>Gastropoda</taxon>
        <taxon>Heterobranchia</taxon>
        <taxon>Euthyneura</taxon>
        <taxon>Panpulmonata</taxon>
        <taxon>Sacoglossa</taxon>
        <taxon>Placobranchoidea</taxon>
        <taxon>Plakobranchidae</taxon>
        <taxon>Elysia</taxon>
    </lineage>
</organism>
<evidence type="ECO:0000256" key="1">
    <source>
        <dbReference type="SAM" id="MobiDB-lite"/>
    </source>
</evidence>
<evidence type="ECO:0008006" key="4">
    <source>
        <dbReference type="Google" id="ProtNLM"/>
    </source>
</evidence>
<evidence type="ECO:0000313" key="3">
    <source>
        <dbReference type="Proteomes" id="UP000762676"/>
    </source>
</evidence>
<feature type="compositionally biased region" description="Pro residues" evidence="1">
    <location>
        <begin position="218"/>
        <end position="227"/>
    </location>
</feature>
<sequence>MRLFHSVWHSIVGLKTIATMAHSPDEGGPHSPSERQIFLQKENANNHALVKEENVCRALQDLQQTSGSTLSDIQKRLFPSGNPSPTQLRSFKLATARALRSGQIERGKNNHLFRLAFLNEDEDSLVGSKYHRRRYACKKSRKNRSYCSRYKVRCCKRRKKSCGSKKRKPKKKKPKKKKKKSCGKKKARKPKKKAHKKKKCGGKKKRKKRKRSHKPKPKPNPYDCPCG</sequence>
<proteinExistence type="predicted"/>
<keyword evidence="3" id="KW-1185">Reference proteome</keyword>
<gene>
    <name evidence="2" type="ORF">ElyMa_004893000</name>
</gene>
<comment type="caution">
    <text evidence="2">The sequence shown here is derived from an EMBL/GenBank/DDBJ whole genome shotgun (WGS) entry which is preliminary data.</text>
</comment>
<evidence type="ECO:0000313" key="2">
    <source>
        <dbReference type="EMBL" id="GFS13808.1"/>
    </source>
</evidence>